<dbReference type="InterPro" id="IPR031107">
    <property type="entry name" value="Small_HSP"/>
</dbReference>
<dbReference type="EMBL" id="SMKZ01000040">
    <property type="protein sequence ID" value="TDE01650.1"/>
    <property type="molecule type" value="Genomic_DNA"/>
</dbReference>
<evidence type="ECO:0000259" key="3">
    <source>
        <dbReference type="PROSITE" id="PS01031"/>
    </source>
</evidence>
<dbReference type="AlphaFoldDB" id="A0A4R5CQP2"/>
<dbReference type="CDD" id="cd06464">
    <property type="entry name" value="ACD_sHsps-like"/>
    <property type="match status" value="1"/>
</dbReference>
<protein>
    <submittedName>
        <fullName evidence="4">Hsp20 family protein</fullName>
    </submittedName>
</protein>
<dbReference type="OrthoDB" id="5242916at2"/>
<evidence type="ECO:0000313" key="4">
    <source>
        <dbReference type="EMBL" id="TDE01650.1"/>
    </source>
</evidence>
<evidence type="ECO:0000256" key="1">
    <source>
        <dbReference type="PROSITE-ProRule" id="PRU00285"/>
    </source>
</evidence>
<dbReference type="Pfam" id="PF00011">
    <property type="entry name" value="HSP20"/>
    <property type="match status" value="1"/>
</dbReference>
<organism evidence="4 5">
    <name type="scientific">Jiangella asiatica</name>
    <dbReference type="NCBI Taxonomy" id="2530372"/>
    <lineage>
        <taxon>Bacteria</taxon>
        <taxon>Bacillati</taxon>
        <taxon>Actinomycetota</taxon>
        <taxon>Actinomycetes</taxon>
        <taxon>Jiangellales</taxon>
        <taxon>Jiangellaceae</taxon>
        <taxon>Jiangella</taxon>
    </lineage>
</organism>
<keyword evidence="5" id="KW-1185">Reference proteome</keyword>
<comment type="similarity">
    <text evidence="1 2">Belongs to the small heat shock protein (HSP20) family.</text>
</comment>
<evidence type="ECO:0000313" key="5">
    <source>
        <dbReference type="Proteomes" id="UP000294739"/>
    </source>
</evidence>
<dbReference type="InterPro" id="IPR002068">
    <property type="entry name" value="A-crystallin/Hsp20_dom"/>
</dbReference>
<gene>
    <name evidence="4" type="ORF">E1269_22910</name>
</gene>
<reference evidence="4 5" key="1">
    <citation type="submission" date="2019-03" db="EMBL/GenBank/DDBJ databases">
        <title>Draft genome sequences of novel Actinobacteria.</title>
        <authorList>
            <person name="Sahin N."/>
            <person name="Ay H."/>
            <person name="Saygin H."/>
        </authorList>
    </citation>
    <scope>NUCLEOTIDE SEQUENCE [LARGE SCALE GENOMIC DNA]</scope>
    <source>
        <strain evidence="4 5">5K138</strain>
    </source>
</reference>
<dbReference type="SUPFAM" id="SSF49764">
    <property type="entry name" value="HSP20-like chaperones"/>
    <property type="match status" value="1"/>
</dbReference>
<name>A0A4R5CQP2_9ACTN</name>
<dbReference type="InterPro" id="IPR008978">
    <property type="entry name" value="HSP20-like_chaperone"/>
</dbReference>
<dbReference type="Gene3D" id="2.60.40.790">
    <property type="match status" value="1"/>
</dbReference>
<sequence length="147" mass="16242">MVTRYDPFRDIDRLAEQMLGSARNAATMPMDLYRSGDHYVMHFDLPGIDPGSLDVSVKDRTLTVRGQRTGRSEDVEWLSRERPIGTYVRQLNLGAGLQLDHIEASYADGVLTLSVPVAEEAKPRRIEVSRPSTARVIEAGPSGATTT</sequence>
<feature type="domain" description="SHSP" evidence="3">
    <location>
        <begin position="21"/>
        <end position="131"/>
    </location>
</feature>
<evidence type="ECO:0000256" key="2">
    <source>
        <dbReference type="RuleBase" id="RU003616"/>
    </source>
</evidence>
<dbReference type="PROSITE" id="PS01031">
    <property type="entry name" value="SHSP"/>
    <property type="match status" value="1"/>
</dbReference>
<accession>A0A4R5CQP2</accession>
<proteinExistence type="inferred from homology"/>
<comment type="caution">
    <text evidence="4">The sequence shown here is derived from an EMBL/GenBank/DDBJ whole genome shotgun (WGS) entry which is preliminary data.</text>
</comment>
<dbReference type="RefSeq" id="WP_131898932.1">
    <property type="nucleotide sequence ID" value="NZ_SMKZ01000040.1"/>
</dbReference>
<dbReference type="PANTHER" id="PTHR11527">
    <property type="entry name" value="HEAT-SHOCK PROTEIN 20 FAMILY MEMBER"/>
    <property type="match status" value="1"/>
</dbReference>
<dbReference type="Proteomes" id="UP000294739">
    <property type="component" value="Unassembled WGS sequence"/>
</dbReference>
<dbReference type="InParanoid" id="A0A4R5CQP2"/>